<evidence type="ECO:0000259" key="4">
    <source>
        <dbReference type="Pfam" id="PF00656"/>
    </source>
</evidence>
<accession>A0ABR7RQ88</accession>
<dbReference type="InterPro" id="IPR029030">
    <property type="entry name" value="Caspase-like_dom_sf"/>
</dbReference>
<feature type="compositionally biased region" description="Low complexity" evidence="2">
    <location>
        <begin position="313"/>
        <end position="328"/>
    </location>
</feature>
<feature type="domain" description="Peptidase C14 caspase" evidence="4">
    <location>
        <begin position="770"/>
        <end position="981"/>
    </location>
</feature>
<dbReference type="SUPFAM" id="SSF50969">
    <property type="entry name" value="YVTN repeat-like/Quinoprotein amine dehydrogenase"/>
    <property type="match status" value="1"/>
</dbReference>
<keyword evidence="6" id="KW-1185">Reference proteome</keyword>
<dbReference type="Gene3D" id="3.40.50.1460">
    <property type="match status" value="1"/>
</dbReference>
<reference evidence="5 6" key="1">
    <citation type="journal article" date="2013" name="Int. J. Syst. Evol. Microbiol.">
        <title>Roseomonas aerophila sp. nov., isolated from air.</title>
        <authorList>
            <person name="Kim S.J."/>
            <person name="Weon H.Y."/>
            <person name="Ahn J.H."/>
            <person name="Hong S.B."/>
            <person name="Seok S.J."/>
            <person name="Whang K.S."/>
            <person name="Kwon S.W."/>
        </authorList>
    </citation>
    <scope>NUCLEOTIDE SEQUENCE [LARGE SCALE GENOMIC DNA]</scope>
    <source>
        <strain evidence="5 6">NBRC 108923</strain>
    </source>
</reference>
<evidence type="ECO:0000256" key="2">
    <source>
        <dbReference type="SAM" id="MobiDB-lite"/>
    </source>
</evidence>
<dbReference type="PROSITE" id="PS50294">
    <property type="entry name" value="WD_REPEATS_REGION"/>
    <property type="match status" value="1"/>
</dbReference>
<dbReference type="PROSITE" id="PS50082">
    <property type="entry name" value="WD_REPEATS_2"/>
    <property type="match status" value="1"/>
</dbReference>
<keyword evidence="3" id="KW-0732">Signal</keyword>
<dbReference type="EMBL" id="JACTVA010000034">
    <property type="protein sequence ID" value="MBC9208523.1"/>
    <property type="molecule type" value="Genomic_DNA"/>
</dbReference>
<dbReference type="Pfam" id="PF00656">
    <property type="entry name" value="Peptidase_C14"/>
    <property type="match status" value="1"/>
</dbReference>
<sequence>MRRVLLAALLLVSGPAFGQLLQEPPQQPILRIETGAHTAPVARLATDASGRLLATVSDDKTLRLWSLPDGTPRGVLRPPIGPAEEGELYAVALSADGSRAFAAGSTGRAWDGSFSIYVFDTQARRLAARLPGLPAPVQHLALSADGTRLAAALGGRAGIRVWDARTGRPVFDDANYAGPVRMVAFDAQGRLISTSADGKIRLYDSRGRKIGERVPVANGRPFGLAVSPDSTLVAIGYEDRLRVDILALPDLRGVAVPDTEGLQGEGLPAVAWASDGKGGVQLHAAGYARGAASATRAASAPAPQTTGARGIRPPSAAPAEPASPAAEDNAAEPRGFLIRRWADFGLGPATDIAASRDSIAQLLPLPQGGLAFAAADPGWGRLAPDGALAQPPRSLTANFRATADTLAISPDGMRLRFVPRPGMPAVSFNVATGQLQTTKPLAGDGFLSANEAVGTTRLTQWRNATQPRLNGRPLPLGAGEFARSAAVLPGGESFLLGTDTHLRLFDARGNLLDALAGPGATWGLVPSADGTVVVAAHADGTVRWYGLDGQKIAERAALFLQPGTTRWAMWTPEGLFDHGSGGGQELVGVHLNEGRAATPEWASFQQAYRALYAPAAVRQRVAGQMPRPGITAGLRERIGHTPVANPGDVCAVMPDGSCPALAWNGATLPATATALRFSVLPQDRGLGLGPLDVLVNGRIAARIDAPKAGADRRGDAGAAPIQAEVPLDPGPNNVSTRLYAADRALFAEGPALELRREGQATAPSGAGRLVVLAVGVNNYGRQDMDLQFAVPDARTVVEALRAGSVGLFEGVDTTLLTDGDATRDGILRALEAASRRVRPQDTFVFYIAGHGVRVEQTGRFLFLPADIGQPASMAEASRAALDDDALIAALARIRARDGFLLIDTCYAGQVALDSLSAMGNETGRFLLAAASSVQEALDSYDDRNGVFAYALREGLSGRAPKDAEGRVSALGLGEYVSRRVPELAAERNHRQDAVFRTATRDLRSFPLSATPP</sequence>
<dbReference type="PANTHER" id="PTHR19879:SF9">
    <property type="entry name" value="TRANSCRIPTION INITIATION FACTOR TFIID SUBUNIT 5"/>
    <property type="match status" value="1"/>
</dbReference>
<dbReference type="SUPFAM" id="SSF52129">
    <property type="entry name" value="Caspase-like"/>
    <property type="match status" value="1"/>
</dbReference>
<evidence type="ECO:0000313" key="6">
    <source>
        <dbReference type="Proteomes" id="UP000626026"/>
    </source>
</evidence>
<dbReference type="InterPro" id="IPR015943">
    <property type="entry name" value="WD40/YVTN_repeat-like_dom_sf"/>
</dbReference>
<dbReference type="PANTHER" id="PTHR19879">
    <property type="entry name" value="TRANSCRIPTION INITIATION FACTOR TFIID"/>
    <property type="match status" value="1"/>
</dbReference>
<feature type="repeat" description="WD" evidence="1">
    <location>
        <begin position="34"/>
        <end position="75"/>
    </location>
</feature>
<protein>
    <submittedName>
        <fullName evidence="5">Caspase family protein</fullName>
    </submittedName>
</protein>
<dbReference type="RefSeq" id="WP_187785675.1">
    <property type="nucleotide sequence ID" value="NZ_JACTVA010000034.1"/>
</dbReference>
<dbReference type="Pfam" id="PF00400">
    <property type="entry name" value="WD40"/>
    <property type="match status" value="2"/>
</dbReference>
<gene>
    <name evidence="5" type="ORF">IBL26_16870</name>
</gene>
<evidence type="ECO:0000256" key="3">
    <source>
        <dbReference type="SAM" id="SignalP"/>
    </source>
</evidence>
<evidence type="ECO:0000313" key="5">
    <source>
        <dbReference type="EMBL" id="MBC9208523.1"/>
    </source>
</evidence>
<dbReference type="SUPFAM" id="SSF69322">
    <property type="entry name" value="Tricorn protease domain 2"/>
    <property type="match status" value="1"/>
</dbReference>
<proteinExistence type="predicted"/>
<feature type="region of interest" description="Disordered" evidence="2">
    <location>
        <begin position="709"/>
        <end position="729"/>
    </location>
</feature>
<feature type="region of interest" description="Disordered" evidence="2">
    <location>
        <begin position="295"/>
        <end position="329"/>
    </location>
</feature>
<comment type="caution">
    <text evidence="5">The sequence shown here is derived from an EMBL/GenBank/DDBJ whole genome shotgun (WGS) entry which is preliminary data.</text>
</comment>
<feature type="signal peptide" evidence="3">
    <location>
        <begin position="1"/>
        <end position="18"/>
    </location>
</feature>
<dbReference type="InterPro" id="IPR011600">
    <property type="entry name" value="Pept_C14_caspase"/>
</dbReference>
<evidence type="ECO:0000256" key="1">
    <source>
        <dbReference type="PROSITE-ProRule" id="PRU00221"/>
    </source>
</evidence>
<dbReference type="SMART" id="SM00320">
    <property type="entry name" value="WD40"/>
    <property type="match status" value="5"/>
</dbReference>
<feature type="chain" id="PRO_5047445802" evidence="3">
    <location>
        <begin position="19"/>
        <end position="1012"/>
    </location>
</feature>
<organism evidence="5 6">
    <name type="scientific">Teichococcus aerophilus</name>
    <dbReference type="NCBI Taxonomy" id="1224513"/>
    <lineage>
        <taxon>Bacteria</taxon>
        <taxon>Pseudomonadati</taxon>
        <taxon>Pseudomonadota</taxon>
        <taxon>Alphaproteobacteria</taxon>
        <taxon>Acetobacterales</taxon>
        <taxon>Roseomonadaceae</taxon>
        <taxon>Roseomonas</taxon>
    </lineage>
</organism>
<name>A0ABR7RQ88_9PROT</name>
<dbReference type="Gene3D" id="2.130.10.10">
    <property type="entry name" value="YVTN repeat-like/Quinoprotein amine dehydrogenase"/>
    <property type="match status" value="2"/>
</dbReference>
<keyword evidence="1" id="KW-0853">WD repeat</keyword>
<dbReference type="InterPro" id="IPR011044">
    <property type="entry name" value="Quino_amine_DH_bsu"/>
</dbReference>
<dbReference type="InterPro" id="IPR001680">
    <property type="entry name" value="WD40_rpt"/>
</dbReference>
<dbReference type="Proteomes" id="UP000626026">
    <property type="component" value="Unassembled WGS sequence"/>
</dbReference>